<reference evidence="2" key="1">
    <citation type="journal article" date="2023" name="Commun. Biol.">
        <title>Genome analysis of Parmales, the sister group of diatoms, reveals the evolutionary specialization of diatoms from phago-mixotrophs to photoautotrophs.</title>
        <authorList>
            <person name="Ban H."/>
            <person name="Sato S."/>
            <person name="Yoshikawa S."/>
            <person name="Yamada K."/>
            <person name="Nakamura Y."/>
            <person name="Ichinomiya M."/>
            <person name="Sato N."/>
            <person name="Blanc-Mathieu R."/>
            <person name="Endo H."/>
            <person name="Kuwata A."/>
            <person name="Ogata H."/>
        </authorList>
    </citation>
    <scope>NUCLEOTIDE SEQUENCE [LARGE SCALE GENOMIC DNA]</scope>
</reference>
<dbReference type="AlphaFoldDB" id="A0A9W7BT17"/>
<dbReference type="InterPro" id="IPR015943">
    <property type="entry name" value="WD40/YVTN_repeat-like_dom_sf"/>
</dbReference>
<proteinExistence type="predicted"/>
<dbReference type="Proteomes" id="UP001162640">
    <property type="component" value="Unassembled WGS sequence"/>
</dbReference>
<comment type="caution">
    <text evidence="1">The sequence shown here is derived from an EMBL/GenBank/DDBJ whole genome shotgun (WGS) entry which is preliminary data.</text>
</comment>
<evidence type="ECO:0000313" key="2">
    <source>
        <dbReference type="Proteomes" id="UP001162640"/>
    </source>
</evidence>
<name>A0A9W7BT17_9STRA</name>
<accession>A0A9W7BT17</accession>
<sequence>MPSTAPVLPPPSSFTPSAHRAATVQQLQSNLSTSFALLLLEADNLLISSTSGLRVAGLNDLLIVDRQEENNASTTLQPTLLHTTSVITSPLPSYDCIPSPDSSTIYSASESGINIFNTKDLLQTNNNAVPKHTFQTHPSPFETSIEVNSLYISPSSTLYSACGDLFGLYSYSTAKPQFLKNTQPSQGYLHTVTGYDNIVCWGGEDGIVWLMDERTSSIISLNIKDYLTSIHKSSKSQHVYISSILIKHPFLYVSGGIESSHNITQSGYICSVYLPSRTFLGGRRLRRLLIGEKLLRLIEGELCGTGRSGSIVRWSPELKVIKEGKGEGEGWDLVGWKNGVIKCGGRGEVFEDYRICGHID</sequence>
<evidence type="ECO:0000313" key="1">
    <source>
        <dbReference type="EMBL" id="GMH92243.1"/>
    </source>
</evidence>
<dbReference type="EMBL" id="BLQM01000490">
    <property type="protein sequence ID" value="GMH92243.1"/>
    <property type="molecule type" value="Genomic_DNA"/>
</dbReference>
<dbReference type="InterPro" id="IPR036322">
    <property type="entry name" value="WD40_repeat_dom_sf"/>
</dbReference>
<dbReference type="Gene3D" id="2.130.10.10">
    <property type="entry name" value="YVTN repeat-like/Quinoprotein amine dehydrogenase"/>
    <property type="match status" value="1"/>
</dbReference>
<dbReference type="SUPFAM" id="SSF50978">
    <property type="entry name" value="WD40 repeat-like"/>
    <property type="match status" value="1"/>
</dbReference>
<gene>
    <name evidence="1" type="ORF">TL16_g12289</name>
</gene>
<organism evidence="1 2">
    <name type="scientific">Triparma laevis f. inornata</name>
    <dbReference type="NCBI Taxonomy" id="1714386"/>
    <lineage>
        <taxon>Eukaryota</taxon>
        <taxon>Sar</taxon>
        <taxon>Stramenopiles</taxon>
        <taxon>Ochrophyta</taxon>
        <taxon>Bolidophyceae</taxon>
        <taxon>Parmales</taxon>
        <taxon>Triparmaceae</taxon>
        <taxon>Triparma</taxon>
    </lineage>
</organism>
<protein>
    <submittedName>
        <fullName evidence="1">Uncharacterized protein</fullName>
    </submittedName>
</protein>